<evidence type="ECO:0000313" key="8">
    <source>
        <dbReference type="Proteomes" id="UP000682739"/>
    </source>
</evidence>
<keyword evidence="5" id="KW-0472">Membrane</keyword>
<dbReference type="InterPro" id="IPR045269">
    <property type="entry name" value="Atg1-like"/>
</dbReference>
<evidence type="ECO:0000256" key="2">
    <source>
        <dbReference type="ARBA" id="ARBA00022741"/>
    </source>
</evidence>
<sequence>MDNITSQATHSIKPLEPGTLLNGIYLIDSLQGQGRYGLVYLAFDQQTGKNVALKEVCAQSSNHQSKFQQLEAALEKVQRLEHPNITKTLDFFYDDGRFFIVMEWFDGDSLNNAITYQKLSIAKRYYIAQQLISAIQHATKQGFIHGALSLDNIMINKSGKTVIVDYGLQLLTPDIDGNADVRQLMPMPPEDIKSKALPTSDWYAFGTVLFELMNKTAPFSNKSVNLHYQSKLSLAPIHKYNQFANLNPLLEGLLTPNAKKRLTDAPLIQQQFDRALTTKSSRTGIQTAALITVSLCLGILILSIVK</sequence>
<dbReference type="GO" id="GO:0034045">
    <property type="term" value="C:phagophore assembly site membrane"/>
    <property type="evidence" value="ECO:0007669"/>
    <property type="project" value="TreeGrafter"/>
</dbReference>
<keyword evidence="7" id="KW-0723">Serine/threonine-protein kinase</keyword>
<name>A0A975DAG7_9GAMM</name>
<dbReference type="RefSeq" id="WP_208831598.1">
    <property type="nucleotide sequence ID" value="NZ_CP072110.1"/>
</dbReference>
<evidence type="ECO:0000256" key="3">
    <source>
        <dbReference type="ARBA" id="ARBA00022777"/>
    </source>
</evidence>
<evidence type="ECO:0000259" key="6">
    <source>
        <dbReference type="PROSITE" id="PS50011"/>
    </source>
</evidence>
<dbReference type="PROSITE" id="PS50011">
    <property type="entry name" value="PROTEIN_KINASE_DOM"/>
    <property type="match status" value="1"/>
</dbReference>
<dbReference type="InterPro" id="IPR000719">
    <property type="entry name" value="Prot_kinase_dom"/>
</dbReference>
<gene>
    <name evidence="7" type="ORF">J1N51_12555</name>
</gene>
<dbReference type="AlphaFoldDB" id="A0A975DAG7"/>
<dbReference type="EMBL" id="CP072110">
    <property type="protein sequence ID" value="QTH63542.1"/>
    <property type="molecule type" value="Genomic_DNA"/>
</dbReference>
<proteinExistence type="predicted"/>
<evidence type="ECO:0000256" key="4">
    <source>
        <dbReference type="ARBA" id="ARBA00022840"/>
    </source>
</evidence>
<dbReference type="GO" id="GO:0004674">
    <property type="term" value="F:protein serine/threonine kinase activity"/>
    <property type="evidence" value="ECO:0007669"/>
    <property type="project" value="UniProtKB-KW"/>
</dbReference>
<feature type="domain" description="Protein kinase" evidence="6">
    <location>
        <begin position="25"/>
        <end position="273"/>
    </location>
</feature>
<keyword evidence="8" id="KW-1185">Reference proteome</keyword>
<dbReference type="PANTHER" id="PTHR24348:SF22">
    <property type="entry name" value="NON-SPECIFIC SERINE_THREONINE PROTEIN KINASE"/>
    <property type="match status" value="1"/>
</dbReference>
<dbReference type="GO" id="GO:0005776">
    <property type="term" value="C:autophagosome"/>
    <property type="evidence" value="ECO:0007669"/>
    <property type="project" value="TreeGrafter"/>
</dbReference>
<evidence type="ECO:0000256" key="1">
    <source>
        <dbReference type="ARBA" id="ARBA00022679"/>
    </source>
</evidence>
<dbReference type="Pfam" id="PF00069">
    <property type="entry name" value="Pkinase"/>
    <property type="match status" value="1"/>
</dbReference>
<dbReference type="CDD" id="cd14014">
    <property type="entry name" value="STKc_PknB_like"/>
    <property type="match status" value="1"/>
</dbReference>
<dbReference type="Gene3D" id="1.10.510.10">
    <property type="entry name" value="Transferase(Phosphotransferase) domain 1"/>
    <property type="match status" value="1"/>
</dbReference>
<dbReference type="PANTHER" id="PTHR24348">
    <property type="entry name" value="SERINE/THREONINE-PROTEIN KINASE UNC-51-RELATED"/>
    <property type="match status" value="1"/>
</dbReference>
<organism evidence="7 8">
    <name type="scientific">Psychrosphaera ytuae</name>
    <dbReference type="NCBI Taxonomy" id="2820710"/>
    <lineage>
        <taxon>Bacteria</taxon>
        <taxon>Pseudomonadati</taxon>
        <taxon>Pseudomonadota</taxon>
        <taxon>Gammaproteobacteria</taxon>
        <taxon>Alteromonadales</taxon>
        <taxon>Pseudoalteromonadaceae</taxon>
        <taxon>Psychrosphaera</taxon>
    </lineage>
</organism>
<reference evidence="7" key="1">
    <citation type="submission" date="2021-03" db="EMBL/GenBank/DDBJ databases">
        <title>Description of Psychrosphaera ytuae sp. nov. isolated from deep sea sediment of South China Sea.</title>
        <authorList>
            <person name="Zhang J."/>
            <person name="Xu X.-D."/>
        </authorList>
    </citation>
    <scope>NUCLEOTIDE SEQUENCE</scope>
    <source>
        <strain evidence="7">MTZ26</strain>
    </source>
</reference>
<keyword evidence="1" id="KW-0808">Transferase</keyword>
<dbReference type="GO" id="GO:0005829">
    <property type="term" value="C:cytosol"/>
    <property type="evidence" value="ECO:0007669"/>
    <property type="project" value="TreeGrafter"/>
</dbReference>
<dbReference type="SUPFAM" id="SSF56112">
    <property type="entry name" value="Protein kinase-like (PK-like)"/>
    <property type="match status" value="1"/>
</dbReference>
<accession>A0A975DAG7</accession>
<feature type="transmembrane region" description="Helical" evidence="5">
    <location>
        <begin position="284"/>
        <end position="305"/>
    </location>
</feature>
<keyword evidence="3 7" id="KW-0418">Kinase</keyword>
<keyword evidence="5" id="KW-0812">Transmembrane</keyword>
<dbReference type="Proteomes" id="UP000682739">
    <property type="component" value="Chromosome"/>
</dbReference>
<protein>
    <submittedName>
        <fullName evidence="7">Serine/threonine protein kinase</fullName>
    </submittedName>
</protein>
<evidence type="ECO:0000313" key="7">
    <source>
        <dbReference type="EMBL" id="QTH63542.1"/>
    </source>
</evidence>
<dbReference type="KEGG" id="psym:J1N51_12555"/>
<dbReference type="InterPro" id="IPR011009">
    <property type="entry name" value="Kinase-like_dom_sf"/>
</dbReference>
<dbReference type="GO" id="GO:0005524">
    <property type="term" value="F:ATP binding"/>
    <property type="evidence" value="ECO:0007669"/>
    <property type="project" value="UniProtKB-KW"/>
</dbReference>
<keyword evidence="5" id="KW-1133">Transmembrane helix</keyword>
<keyword evidence="2" id="KW-0547">Nucleotide-binding</keyword>
<dbReference type="GO" id="GO:0042594">
    <property type="term" value="P:response to starvation"/>
    <property type="evidence" value="ECO:0007669"/>
    <property type="project" value="TreeGrafter"/>
</dbReference>
<keyword evidence="4" id="KW-0067">ATP-binding</keyword>
<evidence type="ECO:0000256" key="5">
    <source>
        <dbReference type="SAM" id="Phobius"/>
    </source>
</evidence>